<sequence>MNTPPSPTPPPAADWASRYRTLLENRLRWAVESLPPAGQPPADLQPHLSSLLTLLSEAGQQLGPHPLSVQLTLGLHPWPLRWGMWPAWDAALRTAAQAAAALGLADQQAYLFTALAELQIARGVLPQAVEFAFQALKIARSQHALPPFAAAASALLLTLRTQGENIDAVHHLNEFQSEVEHWSPPPDPQDLLEARARLNLHRAALLRIESRLTEALHAAHAALIALSSRPKQDPLFTEALQMRGTLYWARGEHHLAALDFRRAADILDQLGDPFEAVNVRGDLGLIHWSMAEYDTAEALIRQSVIVCEQSDAQWRLVRSVGNLVAVQLSRGRLLDALEYDRRHIETAQRIGDAGELARAVGNRGSILLYLGRCSEALPDLLKTLAQFRTMGRQELVALSCIELGLCYAGLNNTTLGLYYTQKAQSISGTLKEQLALQIHWRRGMAFLHPPHQAVPWLEEALAVARETRRPFDEAACLLDLGGKQNTPEQASPYWLEAEKILTRIGAQNWLSGQTPIRPPFLMLAL</sequence>
<accession>A0A0P6XC57</accession>
<proteinExistence type="predicted"/>
<evidence type="ECO:0008006" key="3">
    <source>
        <dbReference type="Google" id="ProtNLM"/>
    </source>
</evidence>
<gene>
    <name evidence="1" type="ORF">ADN01_15785</name>
</gene>
<dbReference type="PANTHER" id="PTHR47691:SF3">
    <property type="entry name" value="HTH-TYPE TRANSCRIPTIONAL REGULATOR RV0890C-RELATED"/>
    <property type="match status" value="1"/>
</dbReference>
<keyword evidence="2" id="KW-1185">Reference proteome</keyword>
<dbReference type="SUPFAM" id="SSF48452">
    <property type="entry name" value="TPR-like"/>
    <property type="match status" value="2"/>
</dbReference>
<evidence type="ECO:0000313" key="1">
    <source>
        <dbReference type="EMBL" id="KPL77374.1"/>
    </source>
</evidence>
<comment type="caution">
    <text evidence="1">The sequence shown here is derived from an EMBL/GenBank/DDBJ whole genome shotgun (WGS) entry which is preliminary data.</text>
</comment>
<dbReference type="InterPro" id="IPR011990">
    <property type="entry name" value="TPR-like_helical_dom_sf"/>
</dbReference>
<dbReference type="STRING" id="229921.ADN01_15785"/>
<name>A0A0P6XC57_9CHLR</name>
<dbReference type="EMBL" id="LGCM01000060">
    <property type="protein sequence ID" value="KPL77374.1"/>
    <property type="molecule type" value="Genomic_DNA"/>
</dbReference>
<reference evidence="1 2" key="1">
    <citation type="submission" date="2015-07" db="EMBL/GenBank/DDBJ databases">
        <title>Genome sequence of Levilinea saccharolytica DSM 16555.</title>
        <authorList>
            <person name="Hemp J."/>
            <person name="Ward L.M."/>
            <person name="Pace L.A."/>
            <person name="Fischer W.W."/>
        </authorList>
    </citation>
    <scope>NUCLEOTIDE SEQUENCE [LARGE SCALE GENOMIC DNA]</scope>
    <source>
        <strain evidence="1 2">KIBI-1</strain>
    </source>
</reference>
<evidence type="ECO:0000313" key="2">
    <source>
        <dbReference type="Proteomes" id="UP000050501"/>
    </source>
</evidence>
<dbReference type="Proteomes" id="UP000050501">
    <property type="component" value="Unassembled WGS sequence"/>
</dbReference>
<dbReference type="OrthoDB" id="9812579at2"/>
<dbReference type="PANTHER" id="PTHR47691">
    <property type="entry name" value="REGULATOR-RELATED"/>
    <property type="match status" value="1"/>
</dbReference>
<organism evidence="1 2">
    <name type="scientific">Levilinea saccharolytica</name>
    <dbReference type="NCBI Taxonomy" id="229921"/>
    <lineage>
        <taxon>Bacteria</taxon>
        <taxon>Bacillati</taxon>
        <taxon>Chloroflexota</taxon>
        <taxon>Anaerolineae</taxon>
        <taxon>Anaerolineales</taxon>
        <taxon>Anaerolineaceae</taxon>
        <taxon>Levilinea</taxon>
    </lineage>
</organism>
<dbReference type="Gene3D" id="1.25.40.10">
    <property type="entry name" value="Tetratricopeptide repeat domain"/>
    <property type="match status" value="1"/>
</dbReference>
<dbReference type="AlphaFoldDB" id="A0A0P6XC57"/>
<protein>
    <recommendedName>
        <fullName evidence="3">Protein containing tetratricopeptide repeat</fullName>
    </recommendedName>
</protein>
<dbReference type="InterPro" id="IPR019734">
    <property type="entry name" value="TPR_rpt"/>
</dbReference>
<dbReference type="SMART" id="SM00028">
    <property type="entry name" value="TPR"/>
    <property type="match status" value="5"/>
</dbReference>
<dbReference type="RefSeq" id="WP_062419055.1">
    <property type="nucleotide sequence ID" value="NZ_DF967974.1"/>
</dbReference>